<evidence type="ECO:0008006" key="4">
    <source>
        <dbReference type="Google" id="ProtNLM"/>
    </source>
</evidence>
<dbReference type="KEGG" id="rsp:RSP_3082"/>
<evidence type="ECO:0000313" key="3">
    <source>
        <dbReference type="Proteomes" id="UP000002703"/>
    </source>
</evidence>
<dbReference type="eggNOG" id="ENOG50339JT">
    <property type="taxonomic scope" value="Bacteria"/>
</dbReference>
<evidence type="ECO:0000256" key="1">
    <source>
        <dbReference type="SAM" id="MobiDB-lite"/>
    </source>
</evidence>
<feature type="compositionally biased region" description="Basic and acidic residues" evidence="1">
    <location>
        <begin position="26"/>
        <end position="43"/>
    </location>
</feature>
<protein>
    <recommendedName>
        <fullName evidence="4">DUF2934 domain-containing protein</fullName>
    </recommendedName>
</protein>
<dbReference type="EMBL" id="CP000144">
    <property type="protein sequence ID" value="ABA80698.1"/>
    <property type="molecule type" value="Genomic_DNA"/>
</dbReference>
<accession>Q3IXN6</accession>
<dbReference type="EnsemblBacteria" id="ABA80698">
    <property type="protein sequence ID" value="ABA80698"/>
    <property type="gene ID" value="RSP_3082"/>
</dbReference>
<name>Q3IXN6_CERS4</name>
<sequence length="115" mass="12338">MSDDREARIRQRAYELWEAEGQPAGRDQDYWLRAEAEIADDKPAPAAKAPRARKAKAEPAAGDEATPKAPRARRTKAEAAGGEAGEGTSGEDKAAKGEKKPAAPKPRRKASEKTS</sequence>
<dbReference type="PATRIC" id="fig|272943.9.peg.3506"/>
<dbReference type="OrthoDB" id="9811127at2"/>
<feature type="region of interest" description="Disordered" evidence="1">
    <location>
        <begin position="17"/>
        <end position="115"/>
    </location>
</feature>
<proteinExistence type="predicted"/>
<dbReference type="Proteomes" id="UP000002703">
    <property type="component" value="Chromosome 2"/>
</dbReference>
<gene>
    <name evidence="2" type="ORF">RSP_3082</name>
</gene>
<organism evidence="2 3">
    <name type="scientific">Cereibacter sphaeroides (strain ATCC 17023 / DSM 158 / JCM 6121 / CCUG 31486 / LMG 2827 / NBRC 12203 / NCIMB 8253 / ATH 2.4.1.)</name>
    <name type="common">Rhodobacter sphaeroides</name>
    <dbReference type="NCBI Taxonomy" id="272943"/>
    <lineage>
        <taxon>Bacteria</taxon>
        <taxon>Pseudomonadati</taxon>
        <taxon>Pseudomonadota</taxon>
        <taxon>Alphaproteobacteria</taxon>
        <taxon>Rhodobacterales</taxon>
        <taxon>Paracoccaceae</taxon>
        <taxon>Cereibacter</taxon>
    </lineage>
</organism>
<dbReference type="Pfam" id="PF11154">
    <property type="entry name" value="DUF2934"/>
    <property type="match status" value="1"/>
</dbReference>
<keyword evidence="3" id="KW-1185">Reference proteome</keyword>
<reference evidence="3" key="1">
    <citation type="submission" date="2005-09" db="EMBL/GenBank/DDBJ databases">
        <title>Complete sequence of chromosome 2 of Rhodobacter sphaeroides 2.4.1.</title>
        <authorList>
            <person name="Copeland A."/>
            <person name="Lucas S."/>
            <person name="Lapidus A."/>
            <person name="Barry K."/>
            <person name="Detter J.C."/>
            <person name="Glavina T."/>
            <person name="Hammon N."/>
            <person name="Israni S."/>
            <person name="Pitluck S."/>
            <person name="Richardson P."/>
            <person name="Mackenzie C."/>
            <person name="Choudhary M."/>
            <person name="Larimer F."/>
            <person name="Hauser L.J."/>
            <person name="Land M."/>
            <person name="Donohue T.J."/>
            <person name="Kaplan S."/>
        </authorList>
    </citation>
    <scope>NUCLEOTIDE SEQUENCE [LARGE SCALE GENOMIC DNA]</scope>
    <source>
        <strain evidence="3">ATCC 17023 / DSM 158 / JCM 6121 / CCUG 31486 / LMG 2827 / NBRC 12203 / NCIMB 8253 / ATH 2.4.1.</strain>
    </source>
</reference>
<feature type="compositionally biased region" description="Basic and acidic residues" evidence="1">
    <location>
        <begin position="90"/>
        <end position="101"/>
    </location>
</feature>
<dbReference type="AlphaFoldDB" id="Q3IXN6"/>
<evidence type="ECO:0000313" key="2">
    <source>
        <dbReference type="EMBL" id="ABA80698.1"/>
    </source>
</evidence>
<dbReference type="InterPro" id="IPR021327">
    <property type="entry name" value="DUF2934"/>
</dbReference>